<sequence length="115" mass="12336">MEQKTSTSGSMKISENVIRTIVRTVLSEIDGVHSLASRTGEGSGWKSPVLSPVTVSLEADVAVIDIGINLCAGFRLRDVAEQVQRRVKDTVQDMTGIAVSRVNVQVADVRAKEAV</sequence>
<comment type="caution">
    <text evidence="2">The sequence shown here is derived from an EMBL/GenBank/DDBJ whole genome shotgun (WGS) entry which is preliminary data.</text>
</comment>
<evidence type="ECO:0000256" key="1">
    <source>
        <dbReference type="ARBA" id="ARBA00005721"/>
    </source>
</evidence>
<protein>
    <submittedName>
        <fullName evidence="2">Asp23/Gls24 family envelope stress response protein</fullName>
    </submittedName>
</protein>
<dbReference type="EMBL" id="DVJP01000050">
    <property type="protein sequence ID" value="HIS76673.1"/>
    <property type="molecule type" value="Genomic_DNA"/>
</dbReference>
<dbReference type="Proteomes" id="UP000824002">
    <property type="component" value="Unassembled WGS sequence"/>
</dbReference>
<reference evidence="2" key="2">
    <citation type="journal article" date="2021" name="PeerJ">
        <title>Extensive microbial diversity within the chicken gut microbiome revealed by metagenomics and culture.</title>
        <authorList>
            <person name="Gilroy R."/>
            <person name="Ravi A."/>
            <person name="Getino M."/>
            <person name="Pursley I."/>
            <person name="Horton D.L."/>
            <person name="Alikhan N.F."/>
            <person name="Baker D."/>
            <person name="Gharbi K."/>
            <person name="Hall N."/>
            <person name="Watson M."/>
            <person name="Adriaenssens E.M."/>
            <person name="Foster-Nyarko E."/>
            <person name="Jarju S."/>
            <person name="Secka A."/>
            <person name="Antonio M."/>
            <person name="Oren A."/>
            <person name="Chaudhuri R.R."/>
            <person name="La Ragione R."/>
            <person name="Hildebrand F."/>
            <person name="Pallen M.J."/>
        </authorList>
    </citation>
    <scope>NUCLEOTIDE SEQUENCE</scope>
    <source>
        <strain evidence="2">CHK199-13235</strain>
    </source>
</reference>
<dbReference type="PANTHER" id="PTHR34297">
    <property type="entry name" value="HYPOTHETICAL CYTOSOLIC PROTEIN-RELATED"/>
    <property type="match status" value="1"/>
</dbReference>
<dbReference type="Pfam" id="PF03780">
    <property type="entry name" value="Asp23"/>
    <property type="match status" value="1"/>
</dbReference>
<dbReference type="InterPro" id="IPR005531">
    <property type="entry name" value="Asp23"/>
</dbReference>
<proteinExistence type="inferred from homology"/>
<name>A0A9D1K129_9FIRM</name>
<reference evidence="2" key="1">
    <citation type="submission" date="2020-10" db="EMBL/GenBank/DDBJ databases">
        <authorList>
            <person name="Gilroy R."/>
        </authorList>
    </citation>
    <scope>NUCLEOTIDE SEQUENCE</scope>
    <source>
        <strain evidence="2">CHK199-13235</strain>
    </source>
</reference>
<organism evidence="2 3">
    <name type="scientific">Candidatus Merdivicinus excrementipullorum</name>
    <dbReference type="NCBI Taxonomy" id="2840867"/>
    <lineage>
        <taxon>Bacteria</taxon>
        <taxon>Bacillati</taxon>
        <taxon>Bacillota</taxon>
        <taxon>Clostridia</taxon>
        <taxon>Eubacteriales</taxon>
        <taxon>Oscillospiraceae</taxon>
        <taxon>Oscillospiraceae incertae sedis</taxon>
        <taxon>Candidatus Merdivicinus</taxon>
    </lineage>
</organism>
<dbReference type="AlphaFoldDB" id="A0A9D1K129"/>
<evidence type="ECO:0000313" key="3">
    <source>
        <dbReference type="Proteomes" id="UP000824002"/>
    </source>
</evidence>
<gene>
    <name evidence="2" type="ORF">IAB51_07660</name>
</gene>
<accession>A0A9D1K129</accession>
<comment type="similarity">
    <text evidence="1">Belongs to the asp23 family.</text>
</comment>
<evidence type="ECO:0000313" key="2">
    <source>
        <dbReference type="EMBL" id="HIS76673.1"/>
    </source>
</evidence>